<name>A0A0F9MIR8_9ZZZZ</name>
<evidence type="ECO:0000313" key="1">
    <source>
        <dbReference type="EMBL" id="KKM99126.1"/>
    </source>
</evidence>
<dbReference type="EMBL" id="LAZR01005533">
    <property type="protein sequence ID" value="KKM99126.1"/>
    <property type="molecule type" value="Genomic_DNA"/>
</dbReference>
<dbReference type="InterPro" id="IPR029044">
    <property type="entry name" value="Nucleotide-diphossugar_trans"/>
</dbReference>
<comment type="caution">
    <text evidence="1">The sequence shown here is derived from an EMBL/GenBank/DDBJ whole genome shotgun (WGS) entry which is preliminary data.</text>
</comment>
<sequence>MKLKDAFVLIGCPLSPTFRADARTIGMLESWRSKNSITYYPSSGATEIGYDMIVDFAKRMIEPKPTHILFVDYDVLPRYNTLIKLLEHDKDIISGVYPAMQKFKVSWCLSREKTFKLMDIEDLPGNPFKVYVACNGMLMVKMEVFDKLEWPYWRTDYENTGKKTGADIYFFDKAKAAGYDLWVDPKVKCGHFKMVDLLGIAKNYVMKGNKQ</sequence>
<reference evidence="1" key="1">
    <citation type="journal article" date="2015" name="Nature">
        <title>Complex archaea that bridge the gap between prokaryotes and eukaryotes.</title>
        <authorList>
            <person name="Spang A."/>
            <person name="Saw J.H."/>
            <person name="Jorgensen S.L."/>
            <person name="Zaremba-Niedzwiedzka K."/>
            <person name="Martijn J."/>
            <person name="Lind A.E."/>
            <person name="van Eijk R."/>
            <person name="Schleper C."/>
            <person name="Guy L."/>
            <person name="Ettema T.J."/>
        </authorList>
    </citation>
    <scope>NUCLEOTIDE SEQUENCE</scope>
</reference>
<dbReference type="AlphaFoldDB" id="A0A0F9MIR8"/>
<proteinExistence type="predicted"/>
<evidence type="ECO:0008006" key="2">
    <source>
        <dbReference type="Google" id="ProtNLM"/>
    </source>
</evidence>
<dbReference type="SUPFAM" id="SSF53448">
    <property type="entry name" value="Nucleotide-diphospho-sugar transferases"/>
    <property type="match status" value="1"/>
</dbReference>
<gene>
    <name evidence="1" type="ORF">LCGC14_1151030</name>
</gene>
<dbReference type="Gene3D" id="3.90.550.40">
    <property type="match status" value="1"/>
</dbReference>
<protein>
    <recommendedName>
        <fullName evidence="2">Glycosyltransferase</fullName>
    </recommendedName>
</protein>
<organism evidence="1">
    <name type="scientific">marine sediment metagenome</name>
    <dbReference type="NCBI Taxonomy" id="412755"/>
    <lineage>
        <taxon>unclassified sequences</taxon>
        <taxon>metagenomes</taxon>
        <taxon>ecological metagenomes</taxon>
    </lineage>
</organism>
<accession>A0A0F9MIR8</accession>